<evidence type="ECO:0000256" key="5">
    <source>
        <dbReference type="ARBA" id="ARBA00022777"/>
    </source>
</evidence>
<dbReference type="InterPro" id="IPR003594">
    <property type="entry name" value="HATPase_dom"/>
</dbReference>
<feature type="region of interest" description="Disordered" evidence="7">
    <location>
        <begin position="1551"/>
        <end position="1571"/>
    </location>
</feature>
<evidence type="ECO:0000259" key="10">
    <source>
        <dbReference type="PROSITE" id="PS50112"/>
    </source>
</evidence>
<dbReference type="GO" id="GO:0005886">
    <property type="term" value="C:plasma membrane"/>
    <property type="evidence" value="ECO:0007669"/>
    <property type="project" value="TreeGrafter"/>
</dbReference>
<dbReference type="PROSITE" id="PS50112">
    <property type="entry name" value="PAS"/>
    <property type="match status" value="2"/>
</dbReference>
<feature type="compositionally biased region" description="Low complexity" evidence="7">
    <location>
        <begin position="1797"/>
        <end position="1810"/>
    </location>
</feature>
<feature type="compositionally biased region" description="Low complexity" evidence="7">
    <location>
        <begin position="813"/>
        <end position="829"/>
    </location>
</feature>
<dbReference type="Pfam" id="PF00989">
    <property type="entry name" value="PAS"/>
    <property type="match status" value="1"/>
</dbReference>
<evidence type="ECO:0000313" key="12">
    <source>
        <dbReference type="EMBL" id="ODQ72639.1"/>
    </source>
</evidence>
<keyword evidence="4" id="KW-0808">Transferase</keyword>
<dbReference type="SUPFAM" id="SSF52172">
    <property type="entry name" value="CheY-like"/>
    <property type="match status" value="1"/>
</dbReference>
<dbReference type="GO" id="GO:0006950">
    <property type="term" value="P:response to stress"/>
    <property type="evidence" value="ECO:0007669"/>
    <property type="project" value="UniProtKB-ARBA"/>
</dbReference>
<dbReference type="PANTHER" id="PTHR43047">
    <property type="entry name" value="TWO-COMPONENT HISTIDINE PROTEIN KINASE"/>
    <property type="match status" value="1"/>
</dbReference>
<gene>
    <name evidence="12" type="ORF">LIPSTDRAFT_4022</name>
</gene>
<dbReference type="SUPFAM" id="SSF55785">
    <property type="entry name" value="PYP-like sensor domain (PAS domain)"/>
    <property type="match status" value="2"/>
</dbReference>
<dbReference type="SMART" id="SM00388">
    <property type="entry name" value="HisKA"/>
    <property type="match status" value="1"/>
</dbReference>
<organism evidence="12 13">
    <name type="scientific">Lipomyces starkeyi NRRL Y-11557</name>
    <dbReference type="NCBI Taxonomy" id="675824"/>
    <lineage>
        <taxon>Eukaryota</taxon>
        <taxon>Fungi</taxon>
        <taxon>Dikarya</taxon>
        <taxon>Ascomycota</taxon>
        <taxon>Saccharomycotina</taxon>
        <taxon>Lipomycetes</taxon>
        <taxon>Lipomycetales</taxon>
        <taxon>Lipomycetaceae</taxon>
        <taxon>Lipomyces</taxon>
    </lineage>
</organism>
<comment type="catalytic activity">
    <reaction evidence="1">
        <text>ATP + protein L-histidine = ADP + protein N-phospho-L-histidine.</text>
        <dbReference type="EC" id="2.7.13.3"/>
    </reaction>
</comment>
<dbReference type="InterPro" id="IPR004358">
    <property type="entry name" value="Sig_transdc_His_kin-like_C"/>
</dbReference>
<evidence type="ECO:0000259" key="9">
    <source>
        <dbReference type="PROSITE" id="PS50110"/>
    </source>
</evidence>
<protein>
    <recommendedName>
        <fullName evidence="2">histidine kinase</fullName>
        <ecNumber evidence="2">2.7.13.3</ecNumber>
    </recommendedName>
</protein>
<reference evidence="12 13" key="1">
    <citation type="journal article" date="2016" name="Proc. Natl. Acad. Sci. U.S.A.">
        <title>Comparative genomics of biotechnologically important yeasts.</title>
        <authorList>
            <person name="Riley R."/>
            <person name="Haridas S."/>
            <person name="Wolfe K.H."/>
            <person name="Lopes M.R."/>
            <person name="Hittinger C.T."/>
            <person name="Goeker M."/>
            <person name="Salamov A.A."/>
            <person name="Wisecaver J.H."/>
            <person name="Long T.M."/>
            <person name="Calvey C.H."/>
            <person name="Aerts A.L."/>
            <person name="Barry K.W."/>
            <person name="Choi C."/>
            <person name="Clum A."/>
            <person name="Coughlan A.Y."/>
            <person name="Deshpande S."/>
            <person name="Douglass A.P."/>
            <person name="Hanson S.J."/>
            <person name="Klenk H.-P."/>
            <person name="LaButti K.M."/>
            <person name="Lapidus A."/>
            <person name="Lindquist E.A."/>
            <person name="Lipzen A.M."/>
            <person name="Meier-Kolthoff J.P."/>
            <person name="Ohm R.A."/>
            <person name="Otillar R.P."/>
            <person name="Pangilinan J.L."/>
            <person name="Peng Y."/>
            <person name="Rokas A."/>
            <person name="Rosa C.A."/>
            <person name="Scheuner C."/>
            <person name="Sibirny A.A."/>
            <person name="Slot J.C."/>
            <person name="Stielow J.B."/>
            <person name="Sun H."/>
            <person name="Kurtzman C.P."/>
            <person name="Blackwell M."/>
            <person name="Grigoriev I.V."/>
            <person name="Jeffries T.W."/>
        </authorList>
    </citation>
    <scope>NUCLEOTIDE SEQUENCE [LARGE SCALE GENOMIC DNA]</scope>
    <source>
        <strain evidence="12 13">NRRL Y-11557</strain>
    </source>
</reference>
<dbReference type="Proteomes" id="UP000094385">
    <property type="component" value="Unassembled WGS sequence"/>
</dbReference>
<evidence type="ECO:0000256" key="7">
    <source>
        <dbReference type="SAM" id="MobiDB-lite"/>
    </source>
</evidence>
<feature type="compositionally biased region" description="Polar residues" evidence="7">
    <location>
        <begin position="1164"/>
        <end position="1176"/>
    </location>
</feature>
<dbReference type="InterPro" id="IPR001789">
    <property type="entry name" value="Sig_transdc_resp-reg_receiver"/>
</dbReference>
<dbReference type="CDD" id="cd00130">
    <property type="entry name" value="PAS"/>
    <property type="match status" value="2"/>
</dbReference>
<dbReference type="PROSITE" id="PS50109">
    <property type="entry name" value="HIS_KIN"/>
    <property type="match status" value="1"/>
</dbReference>
<feature type="compositionally biased region" description="Low complexity" evidence="7">
    <location>
        <begin position="1465"/>
        <end position="1486"/>
    </location>
</feature>
<dbReference type="SMART" id="SM00086">
    <property type="entry name" value="PAC"/>
    <property type="match status" value="1"/>
</dbReference>
<feature type="region of interest" description="Disordered" evidence="7">
    <location>
        <begin position="493"/>
        <end position="547"/>
    </location>
</feature>
<dbReference type="SUPFAM" id="SSF47384">
    <property type="entry name" value="Homodimeric domain of signal transducing histidine kinase"/>
    <property type="match status" value="1"/>
</dbReference>
<dbReference type="InterPro" id="IPR001610">
    <property type="entry name" value="PAC"/>
</dbReference>
<feature type="domain" description="PAS" evidence="10">
    <location>
        <begin position="927"/>
        <end position="998"/>
    </location>
</feature>
<keyword evidence="3 6" id="KW-0597">Phosphoprotein</keyword>
<dbReference type="Gene3D" id="3.30.565.10">
    <property type="entry name" value="Histidine kinase-like ATPase, C-terminal domain"/>
    <property type="match status" value="1"/>
</dbReference>
<keyword evidence="5" id="KW-0418">Kinase</keyword>
<dbReference type="SUPFAM" id="SSF55874">
    <property type="entry name" value="ATPase domain of HSP90 chaperone/DNA topoisomerase II/histidine kinase"/>
    <property type="match status" value="1"/>
</dbReference>
<evidence type="ECO:0000259" key="8">
    <source>
        <dbReference type="PROSITE" id="PS50109"/>
    </source>
</evidence>
<sequence length="1986" mass="217838">MAADDKISQSHIDVAASSMPAAAVQPLPLQSDNSSTSTSSAVSSLTSYTSPDTSCQDSHGIHSKPLGSTDTSPIAVSDELAPSTAAQHRTRDWSVAKEPTTDAPMVSDENLRSKLAAPRASSSAPPTSSPVSSSVPKSSTEARAANLPQKLDMDTSQLTIDNLREAVSVAQVSSYQHLDRKSPGSKKPMDSPIDQSPFKLREATAIPFPEHTQPAASATQSTTKVQSMPAREIAKAAPMAGFSSVPTEFIPSYDDLELPTPKLYDIALQLNADPGVGEYWRNLTKILETFYMAKRVSLIAPNDLTDIANTPWGLKGVWTSKSLPWALSRLQHHRGSQVAECIEREADNKKEDTIMEDEEDWEDMFDETENAYERPDKVVSPDSDEDTDADYSSTPVEPTTLPMRQIRRQKSDGNAFDNHTAGDISGEISDNEDLPFLSRRQTDVTHGIARIYSALRPLESDIDPLIDSLGVSRVLQRGKVVLLQREYRNFQDTATEATQPKGKIAATEPRDRRHSTALSPSRRGSVQSNTGDESVSLERPPLSHRNAFAEKKDRLKTKLKPKLRDPFDAVGANLMPQSASADLPYEDYEQALLSPWSHSPAPSPAISKDNQENPFFISTISRADDAFASPEETATMSPLADISTPVRAIGLESSYSVIHIPLIHPSISRSVRASGSRKRHIVPIAIISILSDVIPYPMNLVKSLTAFAPHMASSYSLAEAYSNLRYQIEMTKKINSHHYHEGSRYHHHKHHRPSRKSSVITHRPSTFGGVGSGGYFNLNQLSDSGGSSATSTPTWETASGTLYDAAGANNTMTSSPTIPSSSKTSTPGPYFSAATSAKASPAVTPEGPPPDIGSQPPSQYRFRRTGKPSSGSGSLRSTSPPPKSPISSFSTSTSPVPTPYTAQSIGQEPQRLSRRKSDGWSQMPPPSPRLLRTIIDSIPVHLYIAEPDSGAITWVSARALAYCGLTPEEYCRQPQIRRFHPDDQAIFERAWRNALKKGDSLSLQLRIRRFDGAYRYFVVRAVPLRDSKGSIVHWFGTNMDIHDQRMAEFESYKQSEKLASERKYRTLAESSPLIVFTATEKGGLTYANNQWLQYSGQTVEEVKKFGFLANVHPDDREKCALPNASKETQFSTEIRLRNAAGQYRWHLVRCVCAGAVGPRLSAASTTPGFKTESSTEFPGFSGPVSTNSDDDQTADLTWFGTCTDINEHKLVEEKLQEAKDAAQRTMESKARFLSNMSHEIRTPLIGISGMVNFLMDTTLTAEQLDYCHTISSSSEALLSVINDILDLSKAEAGKMRLNKEWFHIRWLIEDANELLSTLAISKNLELNYIVEEDVPPLVNGDRIRIRQVLLNIIGNAIKFTSRGEIFTRCSVQKRNQNSIMLHFECHDTGAGFTKEDEVLMFKPFSQIDGTMTRKHGGSGLGLVISRQLIELHGGTINCRGEKGKGSTFYFSAEFGLPTEEDRQFSSPRPRSGSHRWSSSSVASADSTAHHVGDKQSPLSLRPTASTVQQTENVKTPQSLPSPISEYPLSSVYPLTPGVLSPGSIAQNLSATTAERQKNSQFKGIDPRNMRFRIPSDARKREMQGELSPEALTLSPVESTLSAEEAASEKSRVFAVVVCEYPFTTEAIIHHIRESLPSDTILETSHVTNYEAACDLISALGSHPPGSDYHQPFTHVIINVPDYTEIVALSAKVFSNTEVYANTKVVAITTPMQKTAILQNMRADASGASSTIPDESNLSIDVTALSDKDSALPLTQGDPSRNSTPVDYKILEKEYATRFYCVSKPLKVSRMAAVFNPSRASSSGTGSFQSSLEEKSGSKEQSSVASRRKATSRKSIFRELQAAVGDKGYHVLLVEDNPVNQKVLHQFLARGGLTVDTVADGEECVQKVYSSGLGYYDLIICDLHMPRKDGFHTCAELRRWEDENEVVDRVPIVALSANVMSDVAEKCAMVGFSRYVSKPIDFIVFKDVIVELLQGNQASASSEDLST</sequence>
<feature type="compositionally biased region" description="Basic residues" evidence="7">
    <location>
        <begin position="745"/>
        <end position="755"/>
    </location>
</feature>
<dbReference type="Gene3D" id="3.40.50.2300">
    <property type="match status" value="1"/>
</dbReference>
<evidence type="ECO:0000256" key="2">
    <source>
        <dbReference type="ARBA" id="ARBA00012438"/>
    </source>
</evidence>
<feature type="compositionally biased region" description="Polar residues" evidence="7">
    <location>
        <begin position="1496"/>
        <end position="1521"/>
    </location>
</feature>
<dbReference type="InterPro" id="IPR003661">
    <property type="entry name" value="HisK_dim/P_dom"/>
</dbReference>
<feature type="compositionally biased region" description="Polar residues" evidence="7">
    <location>
        <begin position="516"/>
        <end position="533"/>
    </location>
</feature>
<dbReference type="SMART" id="SM00387">
    <property type="entry name" value="HATPase_c"/>
    <property type="match status" value="1"/>
</dbReference>
<feature type="domain" description="Histidine kinase" evidence="8">
    <location>
        <begin position="1235"/>
        <end position="1456"/>
    </location>
</feature>
<feature type="compositionally biased region" description="Polar residues" evidence="7">
    <location>
        <begin position="1551"/>
        <end position="1561"/>
    </location>
</feature>
<dbReference type="CDD" id="cd16922">
    <property type="entry name" value="HATPase_EvgS-ArcB-TorS-like"/>
    <property type="match status" value="1"/>
</dbReference>
<dbReference type="PRINTS" id="PR00344">
    <property type="entry name" value="BCTRLSENSOR"/>
</dbReference>
<dbReference type="InterPro" id="IPR011006">
    <property type="entry name" value="CheY-like_superfamily"/>
</dbReference>
<dbReference type="STRING" id="675824.A0A1E3Q4J9"/>
<dbReference type="Gene3D" id="1.10.287.130">
    <property type="match status" value="1"/>
</dbReference>
<feature type="modified residue" description="4-aspartylphosphate" evidence="6">
    <location>
        <position position="1901"/>
    </location>
</feature>
<evidence type="ECO:0000256" key="4">
    <source>
        <dbReference type="ARBA" id="ARBA00022679"/>
    </source>
</evidence>
<dbReference type="OrthoDB" id="303614at2759"/>
<feature type="region of interest" description="Disordered" evidence="7">
    <location>
        <begin position="1797"/>
        <end position="1827"/>
    </location>
</feature>
<dbReference type="CDD" id="cd00082">
    <property type="entry name" value="HisKA"/>
    <property type="match status" value="1"/>
</dbReference>
<dbReference type="NCBIfam" id="TIGR00229">
    <property type="entry name" value="sensory_box"/>
    <property type="match status" value="2"/>
</dbReference>
<dbReference type="EMBL" id="KV454295">
    <property type="protein sequence ID" value="ODQ72639.1"/>
    <property type="molecule type" value="Genomic_DNA"/>
</dbReference>
<dbReference type="EC" id="2.7.13.3" evidence="2"/>
<name>A0A1E3Q4J9_LIPST</name>
<feature type="compositionally biased region" description="Low complexity" evidence="7">
    <location>
        <begin position="31"/>
        <end position="50"/>
    </location>
</feature>
<dbReference type="InterPro" id="IPR000014">
    <property type="entry name" value="PAS"/>
</dbReference>
<dbReference type="InterPro" id="IPR000700">
    <property type="entry name" value="PAS-assoc_C"/>
</dbReference>
<feature type="region of interest" description="Disordered" evidence="7">
    <location>
        <begin position="25"/>
        <end position="149"/>
    </location>
</feature>
<dbReference type="Pfam" id="PF00072">
    <property type="entry name" value="Response_reg"/>
    <property type="match status" value="1"/>
</dbReference>
<feature type="compositionally biased region" description="Low complexity" evidence="7">
    <location>
        <begin position="885"/>
        <end position="901"/>
    </location>
</feature>
<feature type="region of interest" description="Disordered" evidence="7">
    <location>
        <begin position="1164"/>
        <end position="1188"/>
    </location>
</feature>
<feature type="domain" description="PAC" evidence="11">
    <location>
        <begin position="1001"/>
        <end position="1053"/>
    </location>
</feature>
<accession>A0A1E3Q4J9</accession>
<keyword evidence="13" id="KW-1185">Reference proteome</keyword>
<dbReference type="InterPro" id="IPR036890">
    <property type="entry name" value="HATPase_C_sf"/>
</dbReference>
<dbReference type="SMART" id="SM00448">
    <property type="entry name" value="REC"/>
    <property type="match status" value="1"/>
</dbReference>
<dbReference type="InterPro" id="IPR036097">
    <property type="entry name" value="HisK_dim/P_sf"/>
</dbReference>
<feature type="region of interest" description="Disordered" evidence="7">
    <location>
        <begin position="739"/>
        <end position="764"/>
    </location>
</feature>
<dbReference type="InterPro" id="IPR035965">
    <property type="entry name" value="PAS-like_dom_sf"/>
</dbReference>
<dbReference type="InterPro" id="IPR013767">
    <property type="entry name" value="PAS_fold"/>
</dbReference>
<dbReference type="Pfam" id="PF00512">
    <property type="entry name" value="HisKA"/>
    <property type="match status" value="1"/>
</dbReference>
<dbReference type="FunFam" id="3.30.450.20:FF:000099">
    <property type="entry name" value="Sensory box sensor histidine kinase"/>
    <property type="match status" value="1"/>
</dbReference>
<dbReference type="Gene3D" id="3.30.450.20">
    <property type="entry name" value="PAS domain"/>
    <property type="match status" value="2"/>
</dbReference>
<evidence type="ECO:0000259" key="11">
    <source>
        <dbReference type="PROSITE" id="PS50113"/>
    </source>
</evidence>
<feature type="compositionally biased region" description="Low complexity" evidence="7">
    <location>
        <begin position="113"/>
        <end position="139"/>
    </location>
</feature>
<proteinExistence type="predicted"/>
<dbReference type="CDD" id="cd17546">
    <property type="entry name" value="REC_hyHK_CKI1_RcsC-like"/>
    <property type="match status" value="1"/>
</dbReference>
<dbReference type="SMART" id="SM00091">
    <property type="entry name" value="PAS"/>
    <property type="match status" value="2"/>
</dbReference>
<dbReference type="GO" id="GO:0000155">
    <property type="term" value="F:phosphorelay sensor kinase activity"/>
    <property type="evidence" value="ECO:0007669"/>
    <property type="project" value="InterPro"/>
</dbReference>
<evidence type="ECO:0000256" key="3">
    <source>
        <dbReference type="ARBA" id="ARBA00022553"/>
    </source>
</evidence>
<evidence type="ECO:0000256" key="6">
    <source>
        <dbReference type="PROSITE-ProRule" id="PRU00169"/>
    </source>
</evidence>
<dbReference type="InterPro" id="IPR005467">
    <property type="entry name" value="His_kinase_dom"/>
</dbReference>
<feature type="region of interest" description="Disordered" evidence="7">
    <location>
        <begin position="810"/>
        <end position="928"/>
    </location>
</feature>
<feature type="region of interest" description="Disordered" evidence="7">
    <location>
        <begin position="1459"/>
        <end position="1524"/>
    </location>
</feature>
<dbReference type="FunFam" id="3.30.565.10:FF:000010">
    <property type="entry name" value="Sensor histidine kinase RcsC"/>
    <property type="match status" value="1"/>
</dbReference>
<dbReference type="PROSITE" id="PS50113">
    <property type="entry name" value="PAC"/>
    <property type="match status" value="1"/>
</dbReference>
<evidence type="ECO:0000256" key="1">
    <source>
        <dbReference type="ARBA" id="ARBA00000085"/>
    </source>
</evidence>
<evidence type="ECO:0000313" key="13">
    <source>
        <dbReference type="Proteomes" id="UP000094385"/>
    </source>
</evidence>
<dbReference type="InterPro" id="IPR013655">
    <property type="entry name" value="PAS_fold_3"/>
</dbReference>
<feature type="region of interest" description="Disordered" evidence="7">
    <location>
        <begin position="371"/>
        <end position="398"/>
    </location>
</feature>
<dbReference type="PANTHER" id="PTHR43047:SF72">
    <property type="entry name" value="OSMOSENSING HISTIDINE PROTEIN KINASE SLN1"/>
    <property type="match status" value="1"/>
</dbReference>
<dbReference type="PROSITE" id="PS50110">
    <property type="entry name" value="RESPONSE_REGULATORY"/>
    <property type="match status" value="1"/>
</dbReference>
<dbReference type="Pfam" id="PF08447">
    <property type="entry name" value="PAS_3"/>
    <property type="match status" value="1"/>
</dbReference>
<dbReference type="GO" id="GO:0006355">
    <property type="term" value="P:regulation of DNA-templated transcription"/>
    <property type="evidence" value="ECO:0007669"/>
    <property type="project" value="InterPro"/>
</dbReference>
<feature type="compositionally biased region" description="Low complexity" evidence="7">
    <location>
        <begin position="867"/>
        <end position="878"/>
    </location>
</feature>
<feature type="domain" description="PAS" evidence="10">
    <location>
        <begin position="1060"/>
        <end position="1117"/>
    </location>
</feature>
<feature type="domain" description="Response regulatory" evidence="9">
    <location>
        <begin position="1849"/>
        <end position="1972"/>
    </location>
</feature>
<dbReference type="Pfam" id="PF02518">
    <property type="entry name" value="HATPase_c"/>
    <property type="match status" value="1"/>
</dbReference>
<dbReference type="GO" id="GO:0009927">
    <property type="term" value="F:histidine phosphotransfer kinase activity"/>
    <property type="evidence" value="ECO:0007669"/>
    <property type="project" value="TreeGrafter"/>
</dbReference>